<dbReference type="EMBL" id="OV725080">
    <property type="protein sequence ID" value="CAH1400704.1"/>
    <property type="molecule type" value="Genomic_DNA"/>
</dbReference>
<evidence type="ECO:0000256" key="1">
    <source>
        <dbReference type="ARBA" id="ARBA00009636"/>
    </source>
</evidence>
<dbReference type="CDD" id="cd02186">
    <property type="entry name" value="alpha_tubulin"/>
    <property type="match status" value="1"/>
</dbReference>
<dbReference type="PROSITE" id="PS00227">
    <property type="entry name" value="TUBULIN"/>
    <property type="match status" value="1"/>
</dbReference>
<dbReference type="Pfam" id="PF00091">
    <property type="entry name" value="Tubulin"/>
    <property type="match status" value="1"/>
</dbReference>
<dbReference type="PANTHER" id="PTHR11588">
    <property type="entry name" value="TUBULIN"/>
    <property type="match status" value="1"/>
</dbReference>
<dbReference type="AlphaFoldDB" id="A0A9P0MPY8"/>
<dbReference type="Gene3D" id="1.10.287.600">
    <property type="entry name" value="Helix hairpin bin"/>
    <property type="match status" value="1"/>
</dbReference>
<evidence type="ECO:0000259" key="10">
    <source>
        <dbReference type="SMART" id="SM00865"/>
    </source>
</evidence>
<dbReference type="SUPFAM" id="SSF52490">
    <property type="entry name" value="Tubulin nucleotide-binding domain-like"/>
    <property type="match status" value="1"/>
</dbReference>
<reference evidence="11" key="1">
    <citation type="submission" date="2022-01" db="EMBL/GenBank/DDBJ databases">
        <authorList>
            <person name="King R."/>
        </authorList>
    </citation>
    <scope>NUCLEOTIDE SEQUENCE</scope>
</reference>
<dbReference type="InterPro" id="IPR003008">
    <property type="entry name" value="Tubulin_FtsZ_GTPase"/>
</dbReference>
<evidence type="ECO:0000256" key="8">
    <source>
        <dbReference type="SAM" id="MobiDB-lite"/>
    </source>
</evidence>
<accession>A0A9P0MPY8</accession>
<evidence type="ECO:0000313" key="11">
    <source>
        <dbReference type="EMBL" id="CAH1400704.1"/>
    </source>
</evidence>
<dbReference type="GO" id="GO:0005200">
    <property type="term" value="F:structural constituent of cytoskeleton"/>
    <property type="evidence" value="ECO:0007669"/>
    <property type="project" value="InterPro"/>
</dbReference>
<dbReference type="InterPro" id="IPR008280">
    <property type="entry name" value="Tub_FtsZ_C"/>
</dbReference>
<keyword evidence="4" id="KW-0378">Hydrolase</keyword>
<dbReference type="InterPro" id="IPR002452">
    <property type="entry name" value="Alpha_tubulin"/>
</dbReference>
<dbReference type="InterPro" id="IPR023123">
    <property type="entry name" value="Tubulin_C"/>
</dbReference>
<dbReference type="GO" id="GO:0005874">
    <property type="term" value="C:microtubule"/>
    <property type="evidence" value="ECO:0007669"/>
    <property type="project" value="UniProtKB-KW"/>
</dbReference>
<comment type="function">
    <text evidence="7">Tubulin is the major constituent of microtubules, a cylinder consisting of laterally associated linear protofilaments composed of alpha- and beta-tubulin heterodimers. Microtubules grow by the addition of GTP-tubulin dimers to the microtubule end, where a stabilizing cap forms. Below the cap, tubulin dimers are in GDP-bound state, owing to GTPase activity of alpha-tubulin.</text>
</comment>
<evidence type="ECO:0000256" key="5">
    <source>
        <dbReference type="ARBA" id="ARBA00023134"/>
    </source>
</evidence>
<dbReference type="GO" id="GO:0016787">
    <property type="term" value="F:hydrolase activity"/>
    <property type="evidence" value="ECO:0007669"/>
    <property type="project" value="UniProtKB-KW"/>
</dbReference>
<evidence type="ECO:0000313" key="12">
    <source>
        <dbReference type="Proteomes" id="UP001152798"/>
    </source>
</evidence>
<feature type="domain" description="Tubulin/FtsZ GTPase" evidence="9">
    <location>
        <begin position="1"/>
        <end position="155"/>
    </location>
</feature>
<dbReference type="PRINTS" id="PR01162">
    <property type="entry name" value="ALPHATUBULIN"/>
</dbReference>
<dbReference type="Pfam" id="PF03953">
    <property type="entry name" value="Tubulin_C"/>
    <property type="match status" value="1"/>
</dbReference>
<dbReference type="InterPro" id="IPR036525">
    <property type="entry name" value="Tubulin/FtsZ_GTPase_sf"/>
</dbReference>
<feature type="compositionally biased region" description="Polar residues" evidence="8">
    <location>
        <begin position="394"/>
        <end position="407"/>
    </location>
</feature>
<dbReference type="SUPFAM" id="SSF55307">
    <property type="entry name" value="Tubulin C-terminal domain-like"/>
    <property type="match status" value="1"/>
</dbReference>
<organism evidence="11 12">
    <name type="scientific">Nezara viridula</name>
    <name type="common">Southern green stink bug</name>
    <name type="synonym">Cimex viridulus</name>
    <dbReference type="NCBI Taxonomy" id="85310"/>
    <lineage>
        <taxon>Eukaryota</taxon>
        <taxon>Metazoa</taxon>
        <taxon>Ecdysozoa</taxon>
        <taxon>Arthropoda</taxon>
        <taxon>Hexapoda</taxon>
        <taxon>Insecta</taxon>
        <taxon>Pterygota</taxon>
        <taxon>Neoptera</taxon>
        <taxon>Paraneoptera</taxon>
        <taxon>Hemiptera</taxon>
        <taxon>Heteroptera</taxon>
        <taxon>Panheteroptera</taxon>
        <taxon>Pentatomomorpha</taxon>
        <taxon>Pentatomoidea</taxon>
        <taxon>Pentatomidae</taxon>
        <taxon>Pentatominae</taxon>
        <taxon>Nezara</taxon>
    </lineage>
</organism>
<dbReference type="PRINTS" id="PR01161">
    <property type="entry name" value="TUBULIN"/>
</dbReference>
<feature type="domain" description="Tubulin/FtsZ 2-layer sandwich" evidence="10">
    <location>
        <begin position="157"/>
        <end position="313"/>
    </location>
</feature>
<dbReference type="Proteomes" id="UP001152798">
    <property type="component" value="Chromosome 4"/>
</dbReference>
<comment type="catalytic activity">
    <reaction evidence="6">
        <text>GTP + H2O = GDP + phosphate + H(+)</text>
        <dbReference type="Rhea" id="RHEA:19669"/>
        <dbReference type="ChEBI" id="CHEBI:15377"/>
        <dbReference type="ChEBI" id="CHEBI:15378"/>
        <dbReference type="ChEBI" id="CHEBI:37565"/>
        <dbReference type="ChEBI" id="CHEBI:43474"/>
        <dbReference type="ChEBI" id="CHEBI:58189"/>
    </reaction>
    <physiologicalReaction direction="left-to-right" evidence="6">
        <dbReference type="Rhea" id="RHEA:19670"/>
    </physiologicalReaction>
</comment>
<evidence type="ECO:0000256" key="2">
    <source>
        <dbReference type="ARBA" id="ARBA00022701"/>
    </source>
</evidence>
<dbReference type="OrthoDB" id="6591483at2759"/>
<keyword evidence="5 7" id="KW-0342">GTP-binding</keyword>
<dbReference type="SMART" id="SM00864">
    <property type="entry name" value="Tubulin"/>
    <property type="match status" value="1"/>
</dbReference>
<dbReference type="InterPro" id="IPR000217">
    <property type="entry name" value="Tubulin"/>
</dbReference>
<dbReference type="Gene3D" id="3.40.50.1440">
    <property type="entry name" value="Tubulin/FtsZ, GTPase domain"/>
    <property type="match status" value="1"/>
</dbReference>
<protein>
    <recommendedName>
        <fullName evidence="7">Tubulin alpha chain</fullName>
    </recommendedName>
</protein>
<keyword evidence="12" id="KW-1185">Reference proteome</keyword>
<evidence type="ECO:0000256" key="7">
    <source>
        <dbReference type="RuleBase" id="RU000352"/>
    </source>
</evidence>
<evidence type="ECO:0000256" key="4">
    <source>
        <dbReference type="ARBA" id="ARBA00022801"/>
    </source>
</evidence>
<comment type="similarity">
    <text evidence="1 7">Belongs to the tubulin family.</text>
</comment>
<dbReference type="GO" id="GO:0007017">
    <property type="term" value="P:microtubule-based process"/>
    <property type="evidence" value="ECO:0007669"/>
    <property type="project" value="InterPro"/>
</dbReference>
<evidence type="ECO:0000256" key="6">
    <source>
        <dbReference type="ARBA" id="ARBA00049117"/>
    </source>
</evidence>
<proteinExistence type="inferred from homology"/>
<keyword evidence="3 7" id="KW-0547">Nucleotide-binding</keyword>
<sequence length="458" mass="51324">MVTGKEDAANNFARGACSVGLEVVNFVTDSIRQILESCDSFQGFMVFHSVGGGTGSGFTAFVLDDMLEEHGKKCKLEVAIYPAPEISTVVVEPYNAVFSTHATMDHFNVSFIADNEALYRICQNHLDIDSPTYKNINRLVAQAISTITSSIRFGGPLNVDLQEFQTNLVPYPKIHFPLMAYAPVISAKNASHEALTVVSMTRSCFEPQNHMINVNAPVRKGWLPGDRILGQYIACCLLYRGNVVPKEVNAAISFIKNNRSIRFVSWSPTGFKVGINQQRPVEVPGGDLAGVDKCVCLLANTTSVAKAWTVLNHKFDLMFDKMAFVHWYEAEGMELMEMEDARLKRQETARRFRLLQHLLDKRSKLPLNYKRLIYLTIIRPIWTYGVELWGSTKPSNSSRIQSLQSFPTAKRPRCRPKRSPSDAVEREVQGSPGVMLFPPQLEGQVWFGVLSPDCKYCI</sequence>
<dbReference type="SMART" id="SM00865">
    <property type="entry name" value="Tubulin_C"/>
    <property type="match status" value="1"/>
</dbReference>
<dbReference type="InterPro" id="IPR017975">
    <property type="entry name" value="Tubulin_CS"/>
</dbReference>
<dbReference type="InterPro" id="IPR037103">
    <property type="entry name" value="Tubulin/FtsZ-like_C"/>
</dbReference>
<comment type="subunit">
    <text evidence="7">Dimer of alpha and beta chains. A typical microtubule is a hollow water-filled tube with an outer diameter of 25 nm and an inner diameter of 15 nM. Alpha-beta heterodimers associate head-to-tail to form protofilaments running lengthwise along the microtubule wall with the beta-tubulin subunit facing the microtubule plus end conferring a structural polarity. Microtubules usually have 13 protofilaments but different protofilament numbers can be found in some organisms and specialized cells.</text>
</comment>
<evidence type="ECO:0000256" key="3">
    <source>
        <dbReference type="ARBA" id="ARBA00022741"/>
    </source>
</evidence>
<feature type="region of interest" description="Disordered" evidence="8">
    <location>
        <begin position="394"/>
        <end position="424"/>
    </location>
</feature>
<dbReference type="InterPro" id="IPR018316">
    <property type="entry name" value="Tubulin/FtsZ_2-layer-sand-dom"/>
</dbReference>
<name>A0A9P0MPY8_NEZVI</name>
<gene>
    <name evidence="11" type="ORF">NEZAVI_LOCUS9886</name>
</gene>
<evidence type="ECO:0000259" key="9">
    <source>
        <dbReference type="SMART" id="SM00864"/>
    </source>
</evidence>
<keyword evidence="2 7" id="KW-0493">Microtubule</keyword>
<dbReference type="GO" id="GO:0005525">
    <property type="term" value="F:GTP binding"/>
    <property type="evidence" value="ECO:0007669"/>
    <property type="project" value="UniProtKB-UniRule"/>
</dbReference>
<dbReference type="Gene3D" id="3.30.1330.20">
    <property type="entry name" value="Tubulin/FtsZ, C-terminal domain"/>
    <property type="match status" value="1"/>
</dbReference>